<accession>A0A6J4SK72</accession>
<dbReference type="EMBL" id="CADCVR010000058">
    <property type="protein sequence ID" value="CAA9498186.1"/>
    <property type="molecule type" value="Genomic_DNA"/>
</dbReference>
<feature type="compositionally biased region" description="Basic residues" evidence="1">
    <location>
        <begin position="513"/>
        <end position="524"/>
    </location>
</feature>
<feature type="region of interest" description="Disordered" evidence="1">
    <location>
        <begin position="26"/>
        <end position="78"/>
    </location>
</feature>
<reference evidence="2" key="1">
    <citation type="submission" date="2020-02" db="EMBL/GenBank/DDBJ databases">
        <authorList>
            <person name="Meier V. D."/>
        </authorList>
    </citation>
    <scope>NUCLEOTIDE SEQUENCE</scope>
    <source>
        <strain evidence="2">AVDCRST_MAG53</strain>
    </source>
</reference>
<feature type="compositionally biased region" description="Basic residues" evidence="1">
    <location>
        <begin position="204"/>
        <end position="217"/>
    </location>
</feature>
<feature type="compositionally biased region" description="Basic residues" evidence="1">
    <location>
        <begin position="584"/>
        <end position="593"/>
    </location>
</feature>
<dbReference type="AlphaFoldDB" id="A0A6J4SK72"/>
<feature type="region of interest" description="Disordered" evidence="1">
    <location>
        <begin position="326"/>
        <end position="678"/>
    </location>
</feature>
<feature type="compositionally biased region" description="Basic and acidic residues" evidence="1">
    <location>
        <begin position="373"/>
        <end position="389"/>
    </location>
</feature>
<feature type="compositionally biased region" description="Basic and acidic residues" evidence="1">
    <location>
        <begin position="566"/>
        <end position="576"/>
    </location>
</feature>
<feature type="non-terminal residue" evidence="2">
    <location>
        <position position="1"/>
    </location>
</feature>
<organism evidence="2">
    <name type="scientific">uncultured Solirubrobacteraceae bacterium</name>
    <dbReference type="NCBI Taxonomy" id="1162706"/>
    <lineage>
        <taxon>Bacteria</taxon>
        <taxon>Bacillati</taxon>
        <taxon>Actinomycetota</taxon>
        <taxon>Thermoleophilia</taxon>
        <taxon>Solirubrobacterales</taxon>
        <taxon>Solirubrobacteraceae</taxon>
        <taxon>environmental samples</taxon>
    </lineage>
</organism>
<protein>
    <submittedName>
        <fullName evidence="2">Uncharacterized protein</fullName>
    </submittedName>
</protein>
<feature type="compositionally biased region" description="Basic and acidic residues" evidence="1">
    <location>
        <begin position="49"/>
        <end position="69"/>
    </location>
</feature>
<feature type="compositionally biased region" description="Basic residues" evidence="1">
    <location>
        <begin position="339"/>
        <end position="357"/>
    </location>
</feature>
<feature type="compositionally biased region" description="Basic residues" evidence="1">
    <location>
        <begin position="494"/>
        <end position="505"/>
    </location>
</feature>
<evidence type="ECO:0000313" key="2">
    <source>
        <dbReference type="EMBL" id="CAA9498186.1"/>
    </source>
</evidence>
<proteinExistence type="predicted"/>
<sequence>GRSALSPPRGRHRPPHARIPRALRRGLRRAGGGRLLLARRRRRPCARPDPAHLPDRRPALRTRGDDLRRGRLPASRPRRLDGLRALRLQRAVELRRGLGGPAGLHPAPRGLRPDRDELRRRLLRTAWRRAPGADPVRRDHLRRRHRDDPGLLHRARATPGHPGDRRSRAAGRSGGARAGDVLLVGGAHRPDRTRANPPVGGGRLRARSGHRRAHRVGVCRGAVRGSRDQSPGPAAPGHHRDGQRRGGLRRHLARGAHRSAGGRRPDAPRRGGTRSARAGHHGRLPPSMAGRRADLRVRRRGGPDARGGGRIGDARAVAAGVLALAQPPDTERSGAAAPHARHPVRRHRRRGGRRRRARDSPGPRLPRRPLRVRGPDRAAARALERDRAALPRARPPPALHRAVLGHLPRRPAPAARRARSGAGGGRLRQRARPPRGGPVRRGGVDGSGYRAVRRVSRKPGQLAGQAGDGARVRAAPRPRADRRARGVRLDPRSHLRQRARRRHHADRGPAGRGRARRLRRRARRADRGAVGVRGAHVAADRRAAARRPAQARAHRSRAGQGGGGGVRERRSGDGHRAGPQCRARDRRRGPAARRRGDRDGRRGADAHPRRRAAWRARRRERELRRRGDQVRAGQGDLPGDPHRSRGQSTRNTGPAGARDARWRPRSRRQRTPEKDPPV</sequence>
<feature type="compositionally biased region" description="Basic and acidic residues" evidence="1">
    <location>
        <begin position="478"/>
        <end position="493"/>
    </location>
</feature>
<feature type="non-terminal residue" evidence="2">
    <location>
        <position position="678"/>
    </location>
</feature>
<feature type="region of interest" description="Disordered" evidence="1">
    <location>
        <begin position="134"/>
        <end position="312"/>
    </location>
</feature>
<evidence type="ECO:0000256" key="1">
    <source>
        <dbReference type="SAM" id="MobiDB-lite"/>
    </source>
</evidence>
<feature type="compositionally biased region" description="Basic and acidic residues" evidence="1">
    <location>
        <begin position="594"/>
        <end position="607"/>
    </location>
</feature>
<feature type="compositionally biased region" description="Basic residues" evidence="1">
    <location>
        <begin position="246"/>
        <end position="261"/>
    </location>
</feature>
<feature type="compositionally biased region" description="Low complexity" evidence="1">
    <location>
        <begin position="528"/>
        <end position="537"/>
    </location>
</feature>
<feature type="compositionally biased region" description="Basic residues" evidence="1">
    <location>
        <begin position="608"/>
        <end position="618"/>
    </location>
</feature>
<gene>
    <name evidence="2" type="ORF">AVDCRST_MAG53-2244</name>
</gene>
<feature type="compositionally biased region" description="Basic and acidic residues" evidence="1">
    <location>
        <begin position="619"/>
        <end position="629"/>
    </location>
</feature>
<name>A0A6J4SK72_9ACTN</name>